<feature type="region of interest" description="Disordered" evidence="3">
    <location>
        <begin position="794"/>
        <end position="829"/>
    </location>
</feature>
<dbReference type="RefSeq" id="XP_040644564.1">
    <property type="nucleotide sequence ID" value="XM_040792597.1"/>
</dbReference>
<dbReference type="STRING" id="5078.A0A135LAL9"/>
<dbReference type="InterPro" id="IPR027417">
    <property type="entry name" value="P-loop_NTPase"/>
</dbReference>
<keyword evidence="1" id="KW-0547">Nucleotide-binding</keyword>
<dbReference type="GO" id="GO:0048312">
    <property type="term" value="P:intracellular distribution of mitochondria"/>
    <property type="evidence" value="ECO:0007669"/>
    <property type="project" value="TreeGrafter"/>
</dbReference>
<dbReference type="SUPFAM" id="SSF52540">
    <property type="entry name" value="P-loop containing nucleoside triphosphate hydrolases"/>
    <property type="match status" value="1"/>
</dbReference>
<dbReference type="InterPro" id="IPR020850">
    <property type="entry name" value="GED_dom"/>
</dbReference>
<dbReference type="GO" id="GO:0005874">
    <property type="term" value="C:microtubule"/>
    <property type="evidence" value="ECO:0007669"/>
    <property type="project" value="TreeGrafter"/>
</dbReference>
<reference evidence="5 6" key="1">
    <citation type="journal article" date="2016" name="BMC Genomics">
        <title>Genome sequencing and secondary metabolism of the postharvest pathogen Penicillium griseofulvum.</title>
        <authorList>
            <person name="Banani H."/>
            <person name="Marcet-Houben M."/>
            <person name="Ballester A.R."/>
            <person name="Abbruscato P."/>
            <person name="Gonzalez-Candelas L."/>
            <person name="Gabaldon T."/>
            <person name="Spadaro D."/>
        </authorList>
    </citation>
    <scope>NUCLEOTIDE SEQUENCE [LARGE SCALE GENOMIC DNA]</scope>
    <source>
        <strain evidence="5 6">PG3</strain>
    </source>
</reference>
<dbReference type="OMA" id="AKIDICA"/>
<dbReference type="GO" id="GO:0003924">
    <property type="term" value="F:GTPase activity"/>
    <property type="evidence" value="ECO:0007669"/>
    <property type="project" value="InterPro"/>
</dbReference>
<feature type="domain" description="GED" evidence="4">
    <location>
        <begin position="620"/>
        <end position="712"/>
    </location>
</feature>
<dbReference type="GeneID" id="63707897"/>
<gene>
    <name evidence="5" type="ORF">PGRI_048840</name>
</gene>
<dbReference type="Pfam" id="PF00350">
    <property type="entry name" value="Dynamin_N"/>
    <property type="match status" value="1"/>
</dbReference>
<proteinExistence type="predicted"/>
<dbReference type="InterPro" id="IPR000375">
    <property type="entry name" value="Dynamin_stalk"/>
</dbReference>
<dbReference type="InterPro" id="IPR001401">
    <property type="entry name" value="Dynamin_GTPase"/>
</dbReference>
<evidence type="ECO:0000256" key="3">
    <source>
        <dbReference type="SAM" id="MobiDB-lite"/>
    </source>
</evidence>
<dbReference type="Proteomes" id="UP000070168">
    <property type="component" value="Unassembled WGS sequence"/>
</dbReference>
<evidence type="ECO:0000259" key="4">
    <source>
        <dbReference type="PROSITE" id="PS51388"/>
    </source>
</evidence>
<dbReference type="Gene3D" id="3.40.50.300">
    <property type="entry name" value="P-loop containing nucleotide triphosphate hydrolases"/>
    <property type="match status" value="1"/>
</dbReference>
<comment type="caution">
    <text evidence="5">The sequence shown here is derived from an EMBL/GenBank/DDBJ whole genome shotgun (WGS) entry which is preliminary data.</text>
</comment>
<dbReference type="OrthoDB" id="415706at2759"/>
<dbReference type="EMBL" id="LHQR01000069">
    <property type="protein sequence ID" value="KXG46028.1"/>
    <property type="molecule type" value="Genomic_DNA"/>
</dbReference>
<dbReference type="Pfam" id="PF01031">
    <property type="entry name" value="Dynamin_M"/>
    <property type="match status" value="1"/>
</dbReference>
<keyword evidence="2" id="KW-0342">GTP-binding</keyword>
<dbReference type="InterPro" id="IPR022812">
    <property type="entry name" value="Dynamin"/>
</dbReference>
<dbReference type="PROSITE" id="PS51388">
    <property type="entry name" value="GED"/>
    <property type="match status" value="1"/>
</dbReference>
<feature type="compositionally biased region" description="Low complexity" evidence="3">
    <location>
        <begin position="809"/>
        <end position="818"/>
    </location>
</feature>
<dbReference type="GO" id="GO:0008017">
    <property type="term" value="F:microtubule binding"/>
    <property type="evidence" value="ECO:0007669"/>
    <property type="project" value="TreeGrafter"/>
</dbReference>
<evidence type="ECO:0000313" key="5">
    <source>
        <dbReference type="EMBL" id="KXG46028.1"/>
    </source>
</evidence>
<dbReference type="GO" id="GO:0005739">
    <property type="term" value="C:mitochondrion"/>
    <property type="evidence" value="ECO:0007669"/>
    <property type="project" value="TreeGrafter"/>
</dbReference>
<name>A0A135LAL9_PENPA</name>
<organism evidence="5 6">
    <name type="scientific">Penicillium patulum</name>
    <name type="common">Penicillium griseofulvum</name>
    <dbReference type="NCBI Taxonomy" id="5078"/>
    <lineage>
        <taxon>Eukaryota</taxon>
        <taxon>Fungi</taxon>
        <taxon>Dikarya</taxon>
        <taxon>Ascomycota</taxon>
        <taxon>Pezizomycotina</taxon>
        <taxon>Eurotiomycetes</taxon>
        <taxon>Eurotiomycetidae</taxon>
        <taxon>Eurotiales</taxon>
        <taxon>Aspergillaceae</taxon>
        <taxon>Penicillium</taxon>
    </lineage>
</organism>
<evidence type="ECO:0000313" key="6">
    <source>
        <dbReference type="Proteomes" id="UP000070168"/>
    </source>
</evidence>
<protein>
    <submittedName>
        <fullName evidence="5">Dynamin</fullName>
    </submittedName>
</protein>
<dbReference type="GO" id="GO:0016020">
    <property type="term" value="C:membrane"/>
    <property type="evidence" value="ECO:0007669"/>
    <property type="project" value="TreeGrafter"/>
</dbReference>
<dbReference type="GO" id="GO:0006897">
    <property type="term" value="P:endocytosis"/>
    <property type="evidence" value="ECO:0007669"/>
    <property type="project" value="TreeGrafter"/>
</dbReference>
<dbReference type="AlphaFoldDB" id="A0A135LAL9"/>
<dbReference type="PRINTS" id="PR00195">
    <property type="entry name" value="DYNAMIN"/>
</dbReference>
<dbReference type="PANTHER" id="PTHR11566">
    <property type="entry name" value="DYNAMIN"/>
    <property type="match status" value="1"/>
</dbReference>
<dbReference type="GO" id="GO:0000266">
    <property type="term" value="P:mitochondrial fission"/>
    <property type="evidence" value="ECO:0007669"/>
    <property type="project" value="TreeGrafter"/>
</dbReference>
<dbReference type="InterPro" id="IPR045063">
    <property type="entry name" value="Dynamin_N"/>
</dbReference>
<dbReference type="GO" id="GO:0005525">
    <property type="term" value="F:GTP binding"/>
    <property type="evidence" value="ECO:0007669"/>
    <property type="project" value="InterPro"/>
</dbReference>
<dbReference type="SMART" id="SM00053">
    <property type="entry name" value="DYNc"/>
    <property type="match status" value="1"/>
</dbReference>
<dbReference type="GO" id="GO:0016559">
    <property type="term" value="P:peroxisome fission"/>
    <property type="evidence" value="ECO:0007669"/>
    <property type="project" value="TreeGrafter"/>
</dbReference>
<sequence length="938" mass="105460">MPNPGRFSWTLPIQADHVPLLDMIDRLRTLGIGELVSLPQMIVCGSKSNGKRSIIEALCRVDFPVNNDLYTGFVIEIISRRHPTARFKVSIEPGPSRKSETDLQRLRAFEPTVHANAEQSASLIEEAAEFLGSFTEDGFSDDIIKVEVTSPDQPDLTLIDVPGCYFTEDTLDSRGKNLGHPCMEKYMLNPRSVILAVISAKIDICVQKVLHFADKYDKERNRIMGIVTHLDKLETSSDEETLWRKGIKQAISELPLGLHLVCTRSYETRDDLEELDEKEKEFFDRTGWKTLAMHYTGTRDLRRRLNHLFMNHIQSSLPGLISEINKIIPKNQTRLAKLSTPRETINQQKAFLFHLSSDFHRITEQALNGMYTDGFFATSVDGDDDKSKPLDPRRLRSIIRDLHEDFADIMEAAGCRQFIHGVNQIASVPNPRNPYADIRQPIHRSRSEFELEASEQMRRDRGIELPSNANQLLAGTLFRDQSQPWEEMAQVHLMKSWECALDFVTRLLEHLADERMSVVIMQTIICPQLDRMEESLLAKLQELTAYNKRGHPLPLSRRVLRDGASSLDRCIVTKMQKSKNDRLLANLQQMRPSAPGKSFNMEELKAVTQKLESSSIQAVASDVVDQFQAYYENALLTFMDNIATLGIENCLLHPLETVLTTQTIANMEDKQIEDLFAGVHDGVQKSRDYLTSALEKLQIGLRELKKFYVAKKEKPPGGIIKAPVSGPYARLGLPPYLSPLGIICTGAPFPLFGEIVTDDSIQGPNGMPGYRIVWPYSSAPGGYDSAPLCPSGPFGSGADTATVPARTVPAPSAPSTNPNPEPNSHDSEAHTSFRHLVPPASTFDPSTFFCPPGRPAVGPAPTTRGYDPSWYLEEFDGKCVNRYYSVCLHNDWKRFSQEELRLADYQFGTITSKYPLDPRLEEMKAAARRGMKRASDLL</sequence>
<dbReference type="PANTHER" id="PTHR11566:SF149">
    <property type="entry name" value="GTPASE, PUTATIVE (AFU_ORTHOLOGUE AFUA_6G11890)-RELATED"/>
    <property type="match status" value="1"/>
</dbReference>
<evidence type="ECO:0000256" key="2">
    <source>
        <dbReference type="ARBA" id="ARBA00023134"/>
    </source>
</evidence>
<keyword evidence="6" id="KW-1185">Reference proteome</keyword>
<accession>A0A135LAL9</accession>
<evidence type="ECO:0000256" key="1">
    <source>
        <dbReference type="ARBA" id="ARBA00022741"/>
    </source>
</evidence>